<evidence type="ECO:0000313" key="10">
    <source>
        <dbReference type="EMBL" id="POI34885.1"/>
    </source>
</evidence>
<dbReference type="CDD" id="cd07141">
    <property type="entry name" value="ALDH_F1AB_F2_RALDH1"/>
    <property type="match status" value="1"/>
</dbReference>
<dbReference type="Proteomes" id="UP000237246">
    <property type="component" value="Unassembled WGS sequence"/>
</dbReference>
<dbReference type="PANTHER" id="PTHR11699">
    <property type="entry name" value="ALDEHYDE DEHYDROGENASE-RELATED"/>
    <property type="match status" value="1"/>
</dbReference>
<dbReference type="SUPFAM" id="SSF53720">
    <property type="entry name" value="ALDH-like"/>
    <property type="match status" value="2"/>
</dbReference>
<dbReference type="EC" id="1.2.1.3" evidence="4"/>
<dbReference type="InterPro" id="IPR016162">
    <property type="entry name" value="Ald_DH_N"/>
</dbReference>
<keyword evidence="3" id="KW-0520">NAD</keyword>
<dbReference type="Gene3D" id="3.40.309.10">
    <property type="entry name" value="Aldehyde Dehydrogenase, Chain A, domain 2"/>
    <property type="match status" value="1"/>
</dbReference>
<dbReference type="InterPro" id="IPR016163">
    <property type="entry name" value="Ald_DH_C"/>
</dbReference>
<dbReference type="InterPro" id="IPR016160">
    <property type="entry name" value="Ald_DH_CS_CYS"/>
</dbReference>
<keyword evidence="8" id="KW-0472">Membrane</keyword>
<dbReference type="PROSITE" id="PS00687">
    <property type="entry name" value="ALDEHYDE_DEHYDR_GLU"/>
    <property type="match status" value="1"/>
</dbReference>
<dbReference type="FunFam" id="3.40.605.10:FF:000029">
    <property type="entry name" value="Aldehyde dehydrogenase, mitochondrial"/>
    <property type="match status" value="2"/>
</dbReference>
<evidence type="ECO:0000256" key="1">
    <source>
        <dbReference type="ARBA" id="ARBA00009986"/>
    </source>
</evidence>
<evidence type="ECO:0000256" key="8">
    <source>
        <dbReference type="SAM" id="Phobius"/>
    </source>
</evidence>
<dbReference type="OrthoDB" id="310895at2759"/>
<evidence type="ECO:0000256" key="3">
    <source>
        <dbReference type="ARBA" id="ARBA00023027"/>
    </source>
</evidence>
<evidence type="ECO:0000256" key="2">
    <source>
        <dbReference type="ARBA" id="ARBA00023002"/>
    </source>
</evidence>
<comment type="similarity">
    <text evidence="1 6">Belongs to the aldehyde dehydrogenase family.</text>
</comment>
<feature type="domain" description="Aldehyde dehydrogenase" evidence="9">
    <location>
        <begin position="298"/>
        <end position="606"/>
    </location>
</feature>
<evidence type="ECO:0000313" key="11">
    <source>
        <dbReference type="Proteomes" id="UP000237246"/>
    </source>
</evidence>
<feature type="region of interest" description="Disordered" evidence="7">
    <location>
        <begin position="1"/>
        <end position="21"/>
    </location>
</feature>
<comment type="caution">
    <text evidence="10">The sequence shown here is derived from an EMBL/GenBank/DDBJ whole genome shotgun (WGS) entry which is preliminary data.</text>
</comment>
<dbReference type="AlphaFoldDB" id="A0A2P4TEU4"/>
<dbReference type="PROSITE" id="PS00070">
    <property type="entry name" value="ALDEHYDE_DEHYDR_CYS"/>
    <property type="match status" value="1"/>
</dbReference>
<organism evidence="10 11">
    <name type="scientific">Bambusicola thoracicus</name>
    <name type="common">Chinese bamboo-partridge</name>
    <name type="synonym">Perdix thoracica</name>
    <dbReference type="NCBI Taxonomy" id="9083"/>
    <lineage>
        <taxon>Eukaryota</taxon>
        <taxon>Metazoa</taxon>
        <taxon>Chordata</taxon>
        <taxon>Craniata</taxon>
        <taxon>Vertebrata</taxon>
        <taxon>Euteleostomi</taxon>
        <taxon>Archelosauria</taxon>
        <taxon>Archosauria</taxon>
        <taxon>Dinosauria</taxon>
        <taxon>Saurischia</taxon>
        <taxon>Theropoda</taxon>
        <taxon>Coelurosauria</taxon>
        <taxon>Aves</taxon>
        <taxon>Neognathae</taxon>
        <taxon>Galloanserae</taxon>
        <taxon>Galliformes</taxon>
        <taxon>Phasianidae</taxon>
        <taxon>Perdicinae</taxon>
        <taxon>Bambusicola</taxon>
    </lineage>
</organism>
<proteinExistence type="inferred from homology"/>
<keyword evidence="2 6" id="KW-0560">Oxidoreductase</keyword>
<keyword evidence="11" id="KW-1185">Reference proteome</keyword>
<dbReference type="InterPro" id="IPR016161">
    <property type="entry name" value="Ald_DH/histidinol_DH"/>
</dbReference>
<evidence type="ECO:0000256" key="6">
    <source>
        <dbReference type="RuleBase" id="RU003345"/>
    </source>
</evidence>
<keyword evidence="8" id="KW-1133">Transmembrane helix</keyword>
<dbReference type="InterPro" id="IPR029510">
    <property type="entry name" value="Ald_DH_CS_GLU"/>
</dbReference>
<keyword evidence="8" id="KW-0812">Transmembrane</keyword>
<dbReference type="Gene3D" id="3.40.605.10">
    <property type="entry name" value="Aldehyde Dehydrogenase, Chain A, domain 1"/>
    <property type="match status" value="2"/>
</dbReference>
<feature type="domain" description="Aldehyde dehydrogenase" evidence="9">
    <location>
        <begin position="126"/>
        <end position="236"/>
    </location>
</feature>
<evidence type="ECO:0000256" key="4">
    <source>
        <dbReference type="ARBA" id="ARBA00024226"/>
    </source>
</evidence>
<accession>A0A2P4TEU4</accession>
<protein>
    <recommendedName>
        <fullName evidence="4">aldehyde dehydrogenase (NAD(+))</fullName>
        <ecNumber evidence="4">1.2.1.3</ecNumber>
    </recommendedName>
</protein>
<name>A0A2P4TEU4_BAMTH</name>
<evidence type="ECO:0000256" key="7">
    <source>
        <dbReference type="SAM" id="MobiDB-lite"/>
    </source>
</evidence>
<evidence type="ECO:0000259" key="9">
    <source>
        <dbReference type="Pfam" id="PF00171"/>
    </source>
</evidence>
<dbReference type="InterPro" id="IPR015590">
    <property type="entry name" value="Aldehyde_DH_dom"/>
</dbReference>
<feature type="transmembrane region" description="Helical" evidence="8">
    <location>
        <begin position="40"/>
        <end position="66"/>
    </location>
</feature>
<dbReference type="EMBL" id="PPHD01001082">
    <property type="protein sequence ID" value="POI34885.1"/>
    <property type="molecule type" value="Genomic_DNA"/>
</dbReference>
<dbReference type="GO" id="GO:0004029">
    <property type="term" value="F:aldehyde dehydrogenase (NAD+) activity"/>
    <property type="evidence" value="ECO:0007669"/>
    <property type="project" value="UniProtKB-EC"/>
</dbReference>
<dbReference type="FunFam" id="3.40.309.10:FF:000001">
    <property type="entry name" value="Mitochondrial aldehyde dehydrogenase 2"/>
    <property type="match status" value="1"/>
</dbReference>
<dbReference type="Pfam" id="PF00171">
    <property type="entry name" value="Aldedh"/>
    <property type="match status" value="2"/>
</dbReference>
<gene>
    <name evidence="10" type="ORF">CIB84_001363</name>
</gene>
<evidence type="ECO:0000256" key="5">
    <source>
        <dbReference type="PROSITE-ProRule" id="PRU10007"/>
    </source>
</evidence>
<feature type="active site" evidence="5">
    <location>
        <position position="398"/>
    </location>
</feature>
<reference evidence="10 11" key="1">
    <citation type="submission" date="2018-01" db="EMBL/GenBank/DDBJ databases">
        <title>Comparison of the Chinese Bamboo Partridge and Red Junglefowl genome sequences highlights the importance of demography in genome evolution.</title>
        <authorList>
            <person name="Tiley G.P."/>
            <person name="Kimball R.T."/>
            <person name="Braun E.L."/>
            <person name="Burleigh J.G."/>
        </authorList>
    </citation>
    <scope>NUCLEOTIDE SEQUENCE [LARGE SCALE GENOMIC DNA]</scope>
    <source>
        <strain evidence="10">RTK389</strain>
        <tissue evidence="10">Blood</tissue>
    </source>
</reference>
<sequence>MAAVNGAVENGQPDKKGPPLPRPLRGLEVKYTKVSWGGGLCCGVTLCLGELGWCIVLLLPVLLILLSPQIFINNEWHESTSGKKFPTYNPSTLEKICDIEEGDKVLIMLPYFSLSPCSGREDEEYPDVDNAVEAAKAAFQRGSQWRQMDALSRGRLLHKLADLLERDRVILATLETMDTGKPFLQAYFIDLEGCIKTLRYYAGWADKIQGRTIPVDENFVCFTRHEPMGVCGAITPGDIVRQPSYLFLTVTFTSHSAIERSQWSYVVLWKCRKVVKMQVAKDENSGLQEGLGEKDKWWNFPLLMLVWKMAPALCCGNTLVIKPAEQTPLTSLYIGSLIKEVGFPPGVVNIVPGYGPTAGAAISTHQSIDKIAFTGSTKVGKLIKEAASKSNLKRVTLELGGKNPCIVCADADLDLAVECAHQGVFFNQGQCCTAASRVFVEEQIYPEFVKRSVEYAKKRLVGDPFDARTEQGPQIDQKQFDKILELIESGMKEGAKLEYGGLAIEDRGLFIKPTVFSEVTDNMRIAKEEIFGPVQPIMKFKSIEEVIRRANNTEYGLTAAVFTKNLDRALTLASALQSGTVWINCYNALYAQAPFGGFKMSGNGREL</sequence>